<gene>
    <name evidence="2" type="ORF">GCM10010967_46080</name>
</gene>
<evidence type="ECO:0000313" key="3">
    <source>
        <dbReference type="Proteomes" id="UP000632339"/>
    </source>
</evidence>
<dbReference type="Gene3D" id="3.10.129.10">
    <property type="entry name" value="Hotdog Thioesterase"/>
    <property type="match status" value="1"/>
</dbReference>
<dbReference type="EMBL" id="BMLI01000002">
    <property type="protein sequence ID" value="GGN05667.1"/>
    <property type="molecule type" value="Genomic_DNA"/>
</dbReference>
<reference evidence="3" key="1">
    <citation type="journal article" date="2019" name="Int. J. Syst. Evol. Microbiol.">
        <title>The Global Catalogue of Microorganisms (GCM) 10K type strain sequencing project: providing services to taxonomists for standard genome sequencing and annotation.</title>
        <authorList>
            <consortium name="The Broad Institute Genomics Platform"/>
            <consortium name="The Broad Institute Genome Sequencing Center for Infectious Disease"/>
            <person name="Wu L."/>
            <person name="Ma J."/>
        </authorList>
    </citation>
    <scope>NUCLEOTIDE SEQUENCE [LARGE SCALE GENOMIC DNA]</scope>
    <source>
        <strain evidence="3">CGMCC 1.6375</strain>
    </source>
</reference>
<dbReference type="Proteomes" id="UP000632339">
    <property type="component" value="Unassembled WGS sequence"/>
</dbReference>
<proteinExistence type="predicted"/>
<sequence>MSIHDLYSIENMEQDGNRITCRVQIDAGHPVFEGHFPGSPVLPGVVQVEMVKAALANALGKPIRLTDMTTCKFLEILDPRATPEMVISIQYKGDAALDVSATGSAGDKTFFKIRASFI</sequence>
<dbReference type="Pfam" id="PF22818">
    <property type="entry name" value="ApeI-like"/>
    <property type="match status" value="1"/>
</dbReference>
<evidence type="ECO:0000313" key="2">
    <source>
        <dbReference type="EMBL" id="GGN05667.1"/>
    </source>
</evidence>
<comment type="caution">
    <text evidence="2">The sequence shown here is derived from an EMBL/GenBank/DDBJ whole genome shotgun (WGS) entry which is preliminary data.</text>
</comment>
<protein>
    <recommendedName>
        <fullName evidence="1">ApeI dehydratase-like domain-containing protein</fullName>
    </recommendedName>
</protein>
<feature type="domain" description="ApeI dehydratase-like" evidence="1">
    <location>
        <begin position="12"/>
        <end position="93"/>
    </location>
</feature>
<accession>A0ABQ2IAV4</accession>
<keyword evidence="3" id="KW-1185">Reference proteome</keyword>
<dbReference type="InterPro" id="IPR029069">
    <property type="entry name" value="HotDog_dom_sf"/>
</dbReference>
<name>A0ABQ2IAV4_9BACT</name>
<organism evidence="2 3">
    <name type="scientific">Dyadobacter beijingensis</name>
    <dbReference type="NCBI Taxonomy" id="365489"/>
    <lineage>
        <taxon>Bacteria</taxon>
        <taxon>Pseudomonadati</taxon>
        <taxon>Bacteroidota</taxon>
        <taxon>Cytophagia</taxon>
        <taxon>Cytophagales</taxon>
        <taxon>Spirosomataceae</taxon>
        <taxon>Dyadobacter</taxon>
    </lineage>
</organism>
<dbReference type="PIRSF" id="PIRSF030962">
    <property type="entry name" value="Dehydrase_ECs4332_prd"/>
    <property type="match status" value="1"/>
</dbReference>
<dbReference type="SUPFAM" id="SSF54637">
    <property type="entry name" value="Thioesterase/thiol ester dehydrase-isomerase"/>
    <property type="match status" value="1"/>
</dbReference>
<evidence type="ECO:0000259" key="1">
    <source>
        <dbReference type="Pfam" id="PF22818"/>
    </source>
</evidence>
<dbReference type="InterPro" id="IPR016962">
    <property type="entry name" value="Dehydrase_ECs4332_prd"/>
</dbReference>
<dbReference type="RefSeq" id="WP_019941230.1">
    <property type="nucleotide sequence ID" value="NZ_BMLI01000002.1"/>
</dbReference>
<dbReference type="InterPro" id="IPR054545">
    <property type="entry name" value="ApeI-like"/>
</dbReference>